<dbReference type="Pfam" id="PF04300">
    <property type="entry name" value="FBA"/>
    <property type="match status" value="1"/>
</dbReference>
<evidence type="ECO:0000313" key="5">
    <source>
        <dbReference type="Proteomes" id="UP001460270"/>
    </source>
</evidence>
<dbReference type="InterPro" id="IPR008979">
    <property type="entry name" value="Galactose-bd-like_sf"/>
</dbReference>
<dbReference type="PANTHER" id="PTHR12125:SF12">
    <property type="entry name" value="F-BOX ONLY PROTEIN 6"/>
    <property type="match status" value="1"/>
</dbReference>
<dbReference type="InterPro" id="IPR001810">
    <property type="entry name" value="F-box_dom"/>
</dbReference>
<evidence type="ECO:0000313" key="4">
    <source>
        <dbReference type="EMBL" id="KAK7915809.1"/>
    </source>
</evidence>
<proteinExistence type="predicted"/>
<evidence type="ECO:0000259" key="2">
    <source>
        <dbReference type="PROSITE" id="PS50181"/>
    </source>
</evidence>
<dbReference type="InterPro" id="IPR007397">
    <property type="entry name" value="F-box-assoc_dom"/>
</dbReference>
<dbReference type="InterPro" id="IPR039752">
    <property type="entry name" value="F-box_only"/>
</dbReference>
<dbReference type="GO" id="GO:0061630">
    <property type="term" value="F:ubiquitin protein ligase activity"/>
    <property type="evidence" value="ECO:0007669"/>
    <property type="project" value="TreeGrafter"/>
</dbReference>
<evidence type="ECO:0000259" key="3">
    <source>
        <dbReference type="PROSITE" id="PS51114"/>
    </source>
</evidence>
<dbReference type="Pfam" id="PF12937">
    <property type="entry name" value="F-box-like"/>
    <property type="match status" value="1"/>
</dbReference>
<dbReference type="EMBL" id="JBBPFD010000008">
    <property type="protein sequence ID" value="KAK7915809.1"/>
    <property type="molecule type" value="Genomic_DNA"/>
</dbReference>
<dbReference type="PANTHER" id="PTHR12125">
    <property type="entry name" value="F-BOX ONLY PROTEIN 6-LIKE PROTEIN"/>
    <property type="match status" value="1"/>
</dbReference>
<dbReference type="GO" id="GO:0036503">
    <property type="term" value="P:ERAD pathway"/>
    <property type="evidence" value="ECO:0007669"/>
    <property type="project" value="TreeGrafter"/>
</dbReference>
<keyword evidence="1" id="KW-0833">Ubl conjugation pathway</keyword>
<name>A0AAW0PD03_9GOBI</name>
<comment type="caution">
    <text evidence="4">The sequence shown here is derived from an EMBL/GenBank/DDBJ whole genome shotgun (WGS) entry which is preliminary data.</text>
</comment>
<dbReference type="PROSITE" id="PS50181">
    <property type="entry name" value="FBOX"/>
    <property type="match status" value="1"/>
</dbReference>
<accession>A0AAW0PD03</accession>
<dbReference type="SUPFAM" id="SSF49785">
    <property type="entry name" value="Galactose-binding domain-like"/>
    <property type="match status" value="1"/>
</dbReference>
<dbReference type="GO" id="GO:0005737">
    <property type="term" value="C:cytoplasm"/>
    <property type="evidence" value="ECO:0007669"/>
    <property type="project" value="TreeGrafter"/>
</dbReference>
<dbReference type="GO" id="GO:0019005">
    <property type="term" value="C:SCF ubiquitin ligase complex"/>
    <property type="evidence" value="ECO:0007669"/>
    <property type="project" value="TreeGrafter"/>
</dbReference>
<dbReference type="Gene3D" id="2.60.120.260">
    <property type="entry name" value="Galactose-binding domain-like"/>
    <property type="match status" value="1"/>
</dbReference>
<dbReference type="PROSITE" id="PS51114">
    <property type="entry name" value="FBA"/>
    <property type="match status" value="1"/>
</dbReference>
<dbReference type="SMART" id="SM00256">
    <property type="entry name" value="FBOX"/>
    <property type="match status" value="1"/>
</dbReference>
<gene>
    <name evidence="4" type="ORF">WMY93_011570</name>
</gene>
<dbReference type="GO" id="GO:0031146">
    <property type="term" value="P:SCF-dependent proteasomal ubiquitin-dependent protein catabolic process"/>
    <property type="evidence" value="ECO:0007669"/>
    <property type="project" value="TreeGrafter"/>
</dbReference>
<organism evidence="4 5">
    <name type="scientific">Mugilogobius chulae</name>
    <name type="common">yellowstripe goby</name>
    <dbReference type="NCBI Taxonomy" id="88201"/>
    <lineage>
        <taxon>Eukaryota</taxon>
        <taxon>Metazoa</taxon>
        <taxon>Chordata</taxon>
        <taxon>Craniata</taxon>
        <taxon>Vertebrata</taxon>
        <taxon>Euteleostomi</taxon>
        <taxon>Actinopterygii</taxon>
        <taxon>Neopterygii</taxon>
        <taxon>Teleostei</taxon>
        <taxon>Neoteleostei</taxon>
        <taxon>Acanthomorphata</taxon>
        <taxon>Gobiaria</taxon>
        <taxon>Gobiiformes</taxon>
        <taxon>Gobioidei</taxon>
        <taxon>Gobiidae</taxon>
        <taxon>Gobionellinae</taxon>
        <taxon>Mugilogobius</taxon>
    </lineage>
</organism>
<feature type="domain" description="FBA" evidence="3">
    <location>
        <begin position="93"/>
        <end position="235"/>
    </location>
</feature>
<dbReference type="SUPFAM" id="SSF81383">
    <property type="entry name" value="F-box domain"/>
    <property type="match status" value="1"/>
</dbReference>
<dbReference type="Gene3D" id="1.20.1280.50">
    <property type="match status" value="1"/>
</dbReference>
<reference evidence="5" key="1">
    <citation type="submission" date="2024-04" db="EMBL/GenBank/DDBJ databases">
        <title>Salinicola lusitanus LLJ914,a marine bacterium isolated from the Okinawa Trough.</title>
        <authorList>
            <person name="Li J."/>
        </authorList>
    </citation>
    <scope>NUCLEOTIDE SEQUENCE [LARGE SCALE GENOMIC DNA]</scope>
</reference>
<dbReference type="Proteomes" id="UP001460270">
    <property type="component" value="Unassembled WGS sequence"/>
</dbReference>
<dbReference type="GO" id="GO:0006516">
    <property type="term" value="P:glycoprotein catabolic process"/>
    <property type="evidence" value="ECO:0007669"/>
    <property type="project" value="TreeGrafter"/>
</dbReference>
<keyword evidence="5" id="KW-1185">Reference proteome</keyword>
<dbReference type="SMART" id="SM01198">
    <property type="entry name" value="FBA"/>
    <property type="match status" value="1"/>
</dbReference>
<evidence type="ECO:0000256" key="1">
    <source>
        <dbReference type="ARBA" id="ARBA00022786"/>
    </source>
</evidence>
<dbReference type="FunFam" id="2.60.120.260:FF:000012">
    <property type="entry name" value="F-box only protein 2"/>
    <property type="match status" value="1"/>
</dbReference>
<dbReference type="FunFam" id="1.20.1280.50:FF:000002">
    <property type="entry name" value="F-box only protein 44"/>
    <property type="match status" value="1"/>
</dbReference>
<sequence length="235" mass="27868">MAEFRKPTGKRRLAAMGAFSSTSSSKSSVVFSVPLEIVEEIFYNLPYHEVIRHCRLVCKQWKEVADSESLWRERCRRDGLLPLDVTPDNWRIYYVLCKKRRNLLKNPRAQENLQYWKIIKNGGDRWSIETPICPHPNPEVHENFVTSYGMCLKSQEINLKSEGYNSSFMDQYQPPIKITDWYASRCDCLYKIHVQLLSQDKKCIQKFEPKDIFIKETNNRQWFSMTHVFTIMVQE</sequence>
<feature type="domain" description="F-box" evidence="2">
    <location>
        <begin position="27"/>
        <end position="74"/>
    </location>
</feature>
<dbReference type="InterPro" id="IPR036047">
    <property type="entry name" value="F-box-like_dom_sf"/>
</dbReference>
<dbReference type="AlphaFoldDB" id="A0AAW0PD03"/>
<protein>
    <submittedName>
        <fullName evidence="4">Uncharacterized protein</fullName>
    </submittedName>
</protein>